<dbReference type="AlphaFoldDB" id="A0A8D9BHI7"/>
<dbReference type="PANTHER" id="PTHR47331">
    <property type="entry name" value="PHD-TYPE DOMAIN-CONTAINING PROTEIN"/>
    <property type="match status" value="1"/>
</dbReference>
<dbReference type="Pfam" id="PF05380">
    <property type="entry name" value="Peptidase_A17"/>
    <property type="match status" value="1"/>
</dbReference>
<evidence type="ECO:0000313" key="1">
    <source>
        <dbReference type="EMBL" id="CAG6785449.1"/>
    </source>
</evidence>
<organism evidence="1">
    <name type="scientific">Cacopsylla melanoneura</name>
    <dbReference type="NCBI Taxonomy" id="428564"/>
    <lineage>
        <taxon>Eukaryota</taxon>
        <taxon>Metazoa</taxon>
        <taxon>Ecdysozoa</taxon>
        <taxon>Arthropoda</taxon>
        <taxon>Hexapoda</taxon>
        <taxon>Insecta</taxon>
        <taxon>Pterygota</taxon>
        <taxon>Neoptera</taxon>
        <taxon>Paraneoptera</taxon>
        <taxon>Hemiptera</taxon>
        <taxon>Sternorrhyncha</taxon>
        <taxon>Psylloidea</taxon>
        <taxon>Psyllidae</taxon>
        <taxon>Psyllinae</taxon>
        <taxon>Cacopsylla</taxon>
    </lineage>
</organism>
<reference evidence="1" key="1">
    <citation type="submission" date="2021-05" db="EMBL/GenBank/DDBJ databases">
        <authorList>
            <person name="Alioto T."/>
            <person name="Alioto T."/>
            <person name="Gomez Garrido J."/>
        </authorList>
    </citation>
    <scope>NUCLEOTIDE SEQUENCE</scope>
</reference>
<dbReference type="PANTHER" id="PTHR47331:SF5">
    <property type="entry name" value="RIBONUCLEASE H"/>
    <property type="match status" value="1"/>
</dbReference>
<proteinExistence type="predicted"/>
<protein>
    <submittedName>
        <fullName evidence="1">Uncharacterized protein</fullName>
    </submittedName>
</protein>
<dbReference type="InterPro" id="IPR008042">
    <property type="entry name" value="Retrotrans_Pao"/>
</dbReference>
<accession>A0A8D9BHI7</accession>
<name>A0A8D9BHI7_9HEMI</name>
<dbReference type="EMBL" id="HBUF01643826">
    <property type="protein sequence ID" value="CAG6785449.1"/>
    <property type="molecule type" value="Transcribed_RNA"/>
</dbReference>
<sequence>MGEVQVLIKEISELLKSGGFHLHKFYSNIPDVLNNQDQSTVIFDSDDAIKTLGLQWKPNTDVFVFSVQPYTSTKVTKRTILSEIGKIFDPLRLINPITLKAKLIMQGRIVPFHGTNRSHNLCTLPG</sequence>